<evidence type="ECO:0000256" key="2">
    <source>
        <dbReference type="ARBA" id="ARBA00023125"/>
    </source>
</evidence>
<evidence type="ECO:0000256" key="5">
    <source>
        <dbReference type="ARBA" id="ARBA00070406"/>
    </source>
</evidence>
<dbReference type="Gene3D" id="3.30.450.40">
    <property type="match status" value="1"/>
</dbReference>
<accession>A0A1G8I6S2</accession>
<dbReference type="RefSeq" id="WP_091584277.1">
    <property type="nucleotide sequence ID" value="NZ_FNDU01000005.1"/>
</dbReference>
<dbReference type="PROSITE" id="PS51077">
    <property type="entry name" value="HTH_ICLR"/>
    <property type="match status" value="1"/>
</dbReference>
<evidence type="ECO:0000256" key="3">
    <source>
        <dbReference type="ARBA" id="ARBA00023163"/>
    </source>
</evidence>
<evidence type="ECO:0000259" key="7">
    <source>
        <dbReference type="PROSITE" id="PS51078"/>
    </source>
</evidence>
<dbReference type="Gene3D" id="1.10.10.10">
    <property type="entry name" value="Winged helix-like DNA-binding domain superfamily/Winged helix DNA-binding domain"/>
    <property type="match status" value="1"/>
</dbReference>
<dbReference type="FunFam" id="1.10.10.10:FF:000056">
    <property type="entry name" value="IclR family transcriptional regulator"/>
    <property type="match status" value="1"/>
</dbReference>
<protein>
    <recommendedName>
        <fullName evidence="5">Glycerol operon regulatory protein</fullName>
    </recommendedName>
</protein>
<dbReference type="SMART" id="SM00346">
    <property type="entry name" value="HTH_ICLR"/>
    <property type="match status" value="1"/>
</dbReference>
<dbReference type="EMBL" id="FNDU01000005">
    <property type="protein sequence ID" value="SDI14522.1"/>
    <property type="molecule type" value="Genomic_DNA"/>
</dbReference>
<dbReference type="InterPro" id="IPR036390">
    <property type="entry name" value="WH_DNA-bd_sf"/>
</dbReference>
<feature type="domain" description="IclR-ED" evidence="7">
    <location>
        <begin position="65"/>
        <end position="248"/>
    </location>
</feature>
<evidence type="ECO:0000313" key="9">
    <source>
        <dbReference type="Proteomes" id="UP000199017"/>
    </source>
</evidence>
<sequence length="256" mass="28863">MVKSVDRALTIIKLVSTKKDGYGVTELASQLELNKSSIFRLLSTLMEHGFIEQDAKTKKYRLGYQYLELSSKLLDSIDIRKEAAPYLKELEELTNEVIHLVIYSQKEAVYIEKLEGNETLRMHSQVGKRAPMHCTSAGKTILAYLPEGEVREIIDQKGLPPHTDKTITEPDKLMENIKEIRDRGYGIEKEENEVGITCIAVPIFNFRGEIVGAISISGPSIRMGEERMNDLKNKFLEIGSRVSRRLGYGGNSGEEV</sequence>
<dbReference type="InterPro" id="IPR029016">
    <property type="entry name" value="GAF-like_dom_sf"/>
</dbReference>
<dbReference type="GO" id="GO:0003677">
    <property type="term" value="F:DNA binding"/>
    <property type="evidence" value="ECO:0007669"/>
    <property type="project" value="UniProtKB-KW"/>
</dbReference>
<gene>
    <name evidence="8" type="ORF">SAMN05216352_10558</name>
</gene>
<comment type="function">
    <text evidence="4">May be an activator protein for the gylABX operon.</text>
</comment>
<dbReference type="InterPro" id="IPR005471">
    <property type="entry name" value="Tscrpt_reg_IclR_N"/>
</dbReference>
<keyword evidence="1" id="KW-0805">Transcription regulation</keyword>
<evidence type="ECO:0000259" key="6">
    <source>
        <dbReference type="PROSITE" id="PS51077"/>
    </source>
</evidence>
<dbReference type="InterPro" id="IPR036388">
    <property type="entry name" value="WH-like_DNA-bd_sf"/>
</dbReference>
<proteinExistence type="predicted"/>
<reference evidence="8 9" key="1">
    <citation type="submission" date="2016-10" db="EMBL/GenBank/DDBJ databases">
        <authorList>
            <person name="de Groot N.N."/>
        </authorList>
    </citation>
    <scope>NUCLEOTIDE SEQUENCE [LARGE SCALE GENOMIC DNA]</scope>
    <source>
        <strain evidence="9">P4B,CCM 7963,CECT 7998,DSM 25260,IBRC-M 10614,KCTC 13821</strain>
    </source>
</reference>
<organism evidence="8 9">
    <name type="scientific">Alteribacillus bidgolensis</name>
    <dbReference type="NCBI Taxonomy" id="930129"/>
    <lineage>
        <taxon>Bacteria</taxon>
        <taxon>Bacillati</taxon>
        <taxon>Bacillota</taxon>
        <taxon>Bacilli</taxon>
        <taxon>Bacillales</taxon>
        <taxon>Bacillaceae</taxon>
        <taxon>Alteribacillus</taxon>
    </lineage>
</organism>
<evidence type="ECO:0000256" key="4">
    <source>
        <dbReference type="ARBA" id="ARBA00058938"/>
    </source>
</evidence>
<name>A0A1G8I6S2_9BACI</name>
<keyword evidence="9" id="KW-1185">Reference proteome</keyword>
<dbReference type="PANTHER" id="PTHR30136:SF35">
    <property type="entry name" value="HTH-TYPE TRANSCRIPTIONAL REGULATOR RV1719"/>
    <property type="match status" value="1"/>
</dbReference>
<dbReference type="AlphaFoldDB" id="A0A1G8I6S2"/>
<dbReference type="Proteomes" id="UP000199017">
    <property type="component" value="Unassembled WGS sequence"/>
</dbReference>
<evidence type="ECO:0000256" key="1">
    <source>
        <dbReference type="ARBA" id="ARBA00023015"/>
    </source>
</evidence>
<dbReference type="PANTHER" id="PTHR30136">
    <property type="entry name" value="HELIX-TURN-HELIX TRANSCRIPTIONAL REGULATOR, ICLR FAMILY"/>
    <property type="match status" value="1"/>
</dbReference>
<dbReference type="SUPFAM" id="SSF55781">
    <property type="entry name" value="GAF domain-like"/>
    <property type="match status" value="1"/>
</dbReference>
<dbReference type="STRING" id="930129.SAMN05216352_10558"/>
<feature type="domain" description="HTH iclR-type" evidence="6">
    <location>
        <begin position="2"/>
        <end position="64"/>
    </location>
</feature>
<dbReference type="InterPro" id="IPR014757">
    <property type="entry name" value="Tscrpt_reg_IclR_C"/>
</dbReference>
<dbReference type="InterPro" id="IPR050707">
    <property type="entry name" value="HTH_MetabolicPath_Reg"/>
</dbReference>
<dbReference type="GO" id="GO:0045892">
    <property type="term" value="P:negative regulation of DNA-templated transcription"/>
    <property type="evidence" value="ECO:0007669"/>
    <property type="project" value="TreeGrafter"/>
</dbReference>
<dbReference type="Pfam" id="PF01614">
    <property type="entry name" value="IclR_C"/>
    <property type="match status" value="1"/>
</dbReference>
<dbReference type="SUPFAM" id="SSF46785">
    <property type="entry name" value="Winged helix' DNA-binding domain"/>
    <property type="match status" value="1"/>
</dbReference>
<keyword evidence="3" id="KW-0804">Transcription</keyword>
<dbReference type="OrthoDB" id="9791752at2"/>
<dbReference type="GO" id="GO:0003700">
    <property type="term" value="F:DNA-binding transcription factor activity"/>
    <property type="evidence" value="ECO:0007669"/>
    <property type="project" value="TreeGrafter"/>
</dbReference>
<dbReference type="Pfam" id="PF09339">
    <property type="entry name" value="HTH_IclR"/>
    <property type="match status" value="1"/>
</dbReference>
<evidence type="ECO:0000313" key="8">
    <source>
        <dbReference type="EMBL" id="SDI14522.1"/>
    </source>
</evidence>
<keyword evidence="2" id="KW-0238">DNA-binding</keyword>
<dbReference type="PROSITE" id="PS51078">
    <property type="entry name" value="ICLR_ED"/>
    <property type="match status" value="1"/>
</dbReference>